<evidence type="ECO:0000313" key="5">
    <source>
        <dbReference type="EMBL" id="KXH59156.1"/>
    </source>
</evidence>
<dbReference type="InterPro" id="IPR002347">
    <property type="entry name" value="SDR_fam"/>
</dbReference>
<gene>
    <name evidence="5" type="ORF">CNYM01_06481</name>
</gene>
<keyword evidence="6" id="KW-1185">Reference proteome</keyword>
<reference evidence="5 6" key="1">
    <citation type="submission" date="2014-02" db="EMBL/GenBank/DDBJ databases">
        <title>The genome sequence of Colletotrichum nymphaeae SA-01.</title>
        <authorList>
            <person name="Baroncelli R."/>
            <person name="Thon M.R."/>
        </authorList>
    </citation>
    <scope>NUCLEOTIDE SEQUENCE [LARGE SCALE GENOMIC DNA]</scope>
    <source>
        <strain evidence="5 6">SA-01</strain>
    </source>
</reference>
<name>A0A135UFL9_9PEZI</name>
<dbReference type="OrthoDB" id="47007at2759"/>
<dbReference type="PRINTS" id="PR00080">
    <property type="entry name" value="SDRFAMILY"/>
</dbReference>
<dbReference type="PRINTS" id="PR00081">
    <property type="entry name" value="GDHRDH"/>
</dbReference>
<dbReference type="InterPro" id="IPR057326">
    <property type="entry name" value="KR_dom"/>
</dbReference>
<dbReference type="InterPro" id="IPR036291">
    <property type="entry name" value="NAD(P)-bd_dom_sf"/>
</dbReference>
<feature type="domain" description="Ketoreductase" evidence="4">
    <location>
        <begin position="12"/>
        <end position="195"/>
    </location>
</feature>
<evidence type="ECO:0000313" key="6">
    <source>
        <dbReference type="Proteomes" id="UP000070054"/>
    </source>
</evidence>
<evidence type="ECO:0000256" key="2">
    <source>
        <dbReference type="ARBA" id="ARBA00022857"/>
    </source>
</evidence>
<sequence>MSDFRGVDLTGKTAIVTGASRGIGAAIAKQLGRRGANVVVNFVTDSSRQRAEDIVKDIQQHGSNAIAIQADIGKLSGISKLVDATLRFGGNGKIEILVHNAALGVDANLNEVTEDLYLTHFDTNVKGPIFLTKAVVPHIARGGRIVFVSSAAARLGVAGQTVYAATKAANEALARVWAKELGQEHGITVNCVNPGPVATGRHLTSKTPFTAKLTYMEPLIESTPAAARIGEVDDVAPLVAFLCSSDARWTTGSVLCANGGLYN</sequence>
<keyword evidence="2" id="KW-0521">NADP</keyword>
<dbReference type="FunFam" id="3.40.50.720:FF:000374">
    <property type="entry name" value="3-oxoacyl-(Acyl-carrier-protein) reductase"/>
    <property type="match status" value="1"/>
</dbReference>
<dbReference type="PANTHER" id="PTHR48107">
    <property type="entry name" value="NADPH-DEPENDENT ALDEHYDE REDUCTASE-LIKE PROTEIN, CHLOROPLASTIC-RELATED"/>
    <property type="match status" value="1"/>
</dbReference>
<dbReference type="GO" id="GO:0016614">
    <property type="term" value="F:oxidoreductase activity, acting on CH-OH group of donors"/>
    <property type="evidence" value="ECO:0007669"/>
    <property type="project" value="UniProtKB-ARBA"/>
</dbReference>
<keyword evidence="3" id="KW-0560">Oxidoreductase</keyword>
<dbReference type="Proteomes" id="UP000070054">
    <property type="component" value="Unassembled WGS sequence"/>
</dbReference>
<organism evidence="5 6">
    <name type="scientific">Colletotrichum nymphaeae SA-01</name>
    <dbReference type="NCBI Taxonomy" id="1460502"/>
    <lineage>
        <taxon>Eukaryota</taxon>
        <taxon>Fungi</taxon>
        <taxon>Dikarya</taxon>
        <taxon>Ascomycota</taxon>
        <taxon>Pezizomycotina</taxon>
        <taxon>Sordariomycetes</taxon>
        <taxon>Hypocreomycetidae</taxon>
        <taxon>Glomerellales</taxon>
        <taxon>Glomerellaceae</taxon>
        <taxon>Colletotrichum</taxon>
        <taxon>Colletotrichum acutatum species complex</taxon>
    </lineage>
</organism>
<protein>
    <recommendedName>
        <fullName evidence="4">Ketoreductase domain-containing protein</fullName>
    </recommendedName>
</protein>
<dbReference type="Gene3D" id="3.40.50.720">
    <property type="entry name" value="NAD(P)-binding Rossmann-like Domain"/>
    <property type="match status" value="1"/>
</dbReference>
<comment type="similarity">
    <text evidence="1">Belongs to the short-chain dehydrogenases/reductases (SDR) family.</text>
</comment>
<dbReference type="EMBL" id="JEMN01000668">
    <property type="protein sequence ID" value="KXH59156.1"/>
    <property type="molecule type" value="Genomic_DNA"/>
</dbReference>
<dbReference type="SUPFAM" id="SSF51735">
    <property type="entry name" value="NAD(P)-binding Rossmann-fold domains"/>
    <property type="match status" value="1"/>
</dbReference>
<dbReference type="AlphaFoldDB" id="A0A135UFL9"/>
<evidence type="ECO:0000259" key="4">
    <source>
        <dbReference type="SMART" id="SM00822"/>
    </source>
</evidence>
<proteinExistence type="inferred from homology"/>
<evidence type="ECO:0000256" key="1">
    <source>
        <dbReference type="ARBA" id="ARBA00006484"/>
    </source>
</evidence>
<dbReference type="Pfam" id="PF13561">
    <property type="entry name" value="adh_short_C2"/>
    <property type="match status" value="1"/>
</dbReference>
<evidence type="ECO:0000256" key="3">
    <source>
        <dbReference type="ARBA" id="ARBA00023002"/>
    </source>
</evidence>
<dbReference type="SMART" id="SM00822">
    <property type="entry name" value="PKS_KR"/>
    <property type="match status" value="1"/>
</dbReference>
<comment type="caution">
    <text evidence="5">The sequence shown here is derived from an EMBL/GenBank/DDBJ whole genome shotgun (WGS) entry which is preliminary data.</text>
</comment>
<accession>A0A135UFL9</accession>
<dbReference type="PANTHER" id="PTHR48107:SF7">
    <property type="entry name" value="RE15974P"/>
    <property type="match status" value="1"/>
</dbReference>